<dbReference type="GO" id="GO:0045337">
    <property type="term" value="P:farnesyl diphosphate biosynthetic process"/>
    <property type="evidence" value="ECO:0007669"/>
    <property type="project" value="TreeGrafter"/>
</dbReference>
<dbReference type="GO" id="GO:0004337">
    <property type="term" value="F:(2E,6E)-farnesyl diphosphate synthase activity"/>
    <property type="evidence" value="ECO:0007669"/>
    <property type="project" value="TreeGrafter"/>
</dbReference>
<gene>
    <name evidence="6" type="ORF">FOL47_009021</name>
</gene>
<dbReference type="AlphaFoldDB" id="A0A7J6LAV4"/>
<evidence type="ECO:0000256" key="1">
    <source>
        <dbReference type="ARBA" id="ARBA00001946"/>
    </source>
</evidence>
<keyword evidence="3" id="KW-0479">Metal-binding</keyword>
<keyword evidence="4" id="KW-0460">Magnesium</keyword>
<evidence type="ECO:0000256" key="4">
    <source>
        <dbReference type="ARBA" id="ARBA00022842"/>
    </source>
</evidence>
<dbReference type="GO" id="GO:0046872">
    <property type="term" value="F:metal ion binding"/>
    <property type="evidence" value="ECO:0007669"/>
    <property type="project" value="UniProtKB-KW"/>
</dbReference>
<name>A0A7J6LAV4_PERCH</name>
<feature type="region of interest" description="Disordered" evidence="5">
    <location>
        <begin position="149"/>
        <end position="180"/>
    </location>
</feature>
<keyword evidence="2" id="KW-0808">Transferase</keyword>
<dbReference type="PANTHER" id="PTHR11525">
    <property type="entry name" value="FARNESYL-PYROPHOSPHATE SYNTHETASE"/>
    <property type="match status" value="1"/>
</dbReference>
<proteinExistence type="predicted"/>
<evidence type="ECO:0000313" key="6">
    <source>
        <dbReference type="EMBL" id="KAF4656377.1"/>
    </source>
</evidence>
<dbReference type="GO" id="GO:0004161">
    <property type="term" value="F:dimethylallyltranstransferase activity"/>
    <property type="evidence" value="ECO:0007669"/>
    <property type="project" value="TreeGrafter"/>
</dbReference>
<dbReference type="SUPFAM" id="SSF48576">
    <property type="entry name" value="Terpenoid synthases"/>
    <property type="match status" value="1"/>
</dbReference>
<dbReference type="Pfam" id="PF00348">
    <property type="entry name" value="polyprenyl_synt"/>
    <property type="match status" value="1"/>
</dbReference>
<dbReference type="PANTHER" id="PTHR11525:SF0">
    <property type="entry name" value="FARNESYL PYROPHOSPHATE SYNTHASE"/>
    <property type="match status" value="1"/>
</dbReference>
<accession>A0A7J6LAV4</accession>
<protein>
    <submittedName>
        <fullName evidence="6">Uncharacterized protein</fullName>
    </submittedName>
</protein>
<dbReference type="GO" id="GO:0005737">
    <property type="term" value="C:cytoplasm"/>
    <property type="evidence" value="ECO:0007669"/>
    <property type="project" value="TreeGrafter"/>
</dbReference>
<organism evidence="6 7">
    <name type="scientific">Perkinsus chesapeaki</name>
    <name type="common">Clam parasite</name>
    <name type="synonym">Perkinsus andrewsi</name>
    <dbReference type="NCBI Taxonomy" id="330153"/>
    <lineage>
        <taxon>Eukaryota</taxon>
        <taxon>Sar</taxon>
        <taxon>Alveolata</taxon>
        <taxon>Perkinsozoa</taxon>
        <taxon>Perkinsea</taxon>
        <taxon>Perkinsida</taxon>
        <taxon>Perkinsidae</taxon>
        <taxon>Perkinsus</taxon>
    </lineage>
</organism>
<comment type="cofactor">
    <cofactor evidence="1">
        <name>Mg(2+)</name>
        <dbReference type="ChEBI" id="CHEBI:18420"/>
    </cofactor>
</comment>
<evidence type="ECO:0000256" key="5">
    <source>
        <dbReference type="SAM" id="MobiDB-lite"/>
    </source>
</evidence>
<dbReference type="OrthoDB" id="10257492at2759"/>
<evidence type="ECO:0000256" key="3">
    <source>
        <dbReference type="ARBA" id="ARBA00022723"/>
    </source>
</evidence>
<evidence type="ECO:0000256" key="2">
    <source>
        <dbReference type="ARBA" id="ARBA00022679"/>
    </source>
</evidence>
<dbReference type="InterPro" id="IPR000092">
    <property type="entry name" value="Polyprenyl_synt"/>
</dbReference>
<feature type="compositionally biased region" description="Basic and acidic residues" evidence="5">
    <location>
        <begin position="153"/>
        <end position="180"/>
    </location>
</feature>
<dbReference type="Gene3D" id="1.10.600.10">
    <property type="entry name" value="Farnesyl Diphosphate Synthase"/>
    <property type="match status" value="1"/>
</dbReference>
<dbReference type="Proteomes" id="UP000591131">
    <property type="component" value="Unassembled WGS sequence"/>
</dbReference>
<keyword evidence="7" id="KW-1185">Reference proteome</keyword>
<evidence type="ECO:0000313" key="7">
    <source>
        <dbReference type="Proteomes" id="UP000591131"/>
    </source>
</evidence>
<sequence>MTTTTNSSSKKEKETLVVVHDDNMILPDGIKLKDDIINAYPLFKNDVISYLNDMLTIKQLSLSSELKDNIIDYYAQCLDYTTKDGKLNRGTSLVAAFDILNNNNNNNNNREIALKLAWCVEVLQSHFLTLDDVMDSSLTRRGQHLDVNAGIHNKKEYNKEKDNTKDNSSKNEEEEGEIQR</sequence>
<dbReference type="EMBL" id="JAAPAO010000602">
    <property type="protein sequence ID" value="KAF4656377.1"/>
    <property type="molecule type" value="Genomic_DNA"/>
</dbReference>
<reference evidence="6 7" key="1">
    <citation type="submission" date="2020-04" db="EMBL/GenBank/DDBJ databases">
        <title>Perkinsus chesapeaki whole genome sequence.</title>
        <authorList>
            <person name="Bogema D.R."/>
        </authorList>
    </citation>
    <scope>NUCLEOTIDE SEQUENCE [LARGE SCALE GENOMIC DNA]</scope>
    <source>
        <strain evidence="6">ATCC PRA-425</strain>
    </source>
</reference>
<comment type="caution">
    <text evidence="6">The sequence shown here is derived from an EMBL/GenBank/DDBJ whole genome shotgun (WGS) entry which is preliminary data.</text>
</comment>
<dbReference type="InterPro" id="IPR039702">
    <property type="entry name" value="FPS1-like"/>
</dbReference>
<dbReference type="InterPro" id="IPR008949">
    <property type="entry name" value="Isoprenoid_synthase_dom_sf"/>
</dbReference>